<keyword evidence="4" id="KW-1185">Reference proteome</keyword>
<dbReference type="InterPro" id="IPR051332">
    <property type="entry name" value="Fosfomycin_Res_Enzymes"/>
</dbReference>
<protein>
    <submittedName>
        <fullName evidence="3">VOC family protein</fullName>
    </submittedName>
</protein>
<dbReference type="PANTHER" id="PTHR36113:SF6">
    <property type="entry name" value="FOSFOMYCIN RESISTANCE PROTEIN FOSX"/>
    <property type="match status" value="1"/>
</dbReference>
<reference evidence="3" key="1">
    <citation type="submission" date="2020-09" db="EMBL/GenBank/DDBJ databases">
        <title>A novel bacterium of genus Hazenella, isolated from South China Sea.</title>
        <authorList>
            <person name="Huang H."/>
            <person name="Mo K."/>
            <person name="Hu Y."/>
        </authorList>
    </citation>
    <scope>NUCLEOTIDE SEQUENCE</scope>
    <source>
        <strain evidence="3">IB182357</strain>
    </source>
</reference>
<evidence type="ECO:0000313" key="4">
    <source>
        <dbReference type="Proteomes" id="UP000661691"/>
    </source>
</evidence>
<keyword evidence="1" id="KW-0479">Metal-binding</keyword>
<dbReference type="EMBL" id="JACXAH010000025">
    <property type="protein sequence ID" value="MBD1373463.1"/>
    <property type="molecule type" value="Genomic_DNA"/>
</dbReference>
<dbReference type="SUPFAM" id="SSF54593">
    <property type="entry name" value="Glyoxalase/Bleomycin resistance protein/Dihydroxybiphenyl dioxygenase"/>
    <property type="match status" value="1"/>
</dbReference>
<dbReference type="AlphaFoldDB" id="A0A926NBE7"/>
<dbReference type="InterPro" id="IPR004360">
    <property type="entry name" value="Glyas_Fos-R_dOase_dom"/>
</dbReference>
<dbReference type="GO" id="GO:0046872">
    <property type="term" value="F:metal ion binding"/>
    <property type="evidence" value="ECO:0007669"/>
    <property type="project" value="UniProtKB-KW"/>
</dbReference>
<evidence type="ECO:0000313" key="3">
    <source>
        <dbReference type="EMBL" id="MBD1373463.1"/>
    </source>
</evidence>
<dbReference type="Gene3D" id="3.10.180.10">
    <property type="entry name" value="2,3-Dihydroxybiphenyl 1,2-Dioxygenase, domain 1"/>
    <property type="match status" value="1"/>
</dbReference>
<sequence>MHHVGIEVRNLERSISFYQKWFHYQVEGRFILQDESIVFLKYQDSIIELVENANLNSHRSDLHMAFSIEDIESLLVDMKKEDVRIIEDVITLKNGWKNAFIQGPDAEWIELIQFT</sequence>
<evidence type="ECO:0000256" key="1">
    <source>
        <dbReference type="ARBA" id="ARBA00022723"/>
    </source>
</evidence>
<dbReference type="InterPro" id="IPR029068">
    <property type="entry name" value="Glyas_Bleomycin-R_OHBP_Dase"/>
</dbReference>
<dbReference type="Pfam" id="PF00903">
    <property type="entry name" value="Glyoxalase"/>
    <property type="match status" value="1"/>
</dbReference>
<accession>A0A926NBE7</accession>
<dbReference type="PROSITE" id="PS51819">
    <property type="entry name" value="VOC"/>
    <property type="match status" value="1"/>
</dbReference>
<organism evidence="3 4">
    <name type="scientific">Polycladospora coralii</name>
    <dbReference type="NCBI Taxonomy" id="2771432"/>
    <lineage>
        <taxon>Bacteria</taxon>
        <taxon>Bacillati</taxon>
        <taxon>Bacillota</taxon>
        <taxon>Bacilli</taxon>
        <taxon>Bacillales</taxon>
        <taxon>Thermoactinomycetaceae</taxon>
        <taxon>Polycladospora</taxon>
    </lineage>
</organism>
<dbReference type="RefSeq" id="WP_224749772.1">
    <property type="nucleotide sequence ID" value="NZ_JACXAH010000025.1"/>
</dbReference>
<proteinExistence type="predicted"/>
<dbReference type="InterPro" id="IPR037523">
    <property type="entry name" value="VOC_core"/>
</dbReference>
<gene>
    <name evidence="3" type="ORF">IC620_14005</name>
</gene>
<name>A0A926NBE7_9BACL</name>
<comment type="caution">
    <text evidence="3">The sequence shown here is derived from an EMBL/GenBank/DDBJ whole genome shotgun (WGS) entry which is preliminary data.</text>
</comment>
<dbReference type="PANTHER" id="PTHR36113">
    <property type="entry name" value="LYASE, PUTATIVE-RELATED-RELATED"/>
    <property type="match status" value="1"/>
</dbReference>
<evidence type="ECO:0000259" key="2">
    <source>
        <dbReference type="PROSITE" id="PS51819"/>
    </source>
</evidence>
<dbReference type="Proteomes" id="UP000661691">
    <property type="component" value="Unassembled WGS sequence"/>
</dbReference>
<feature type="domain" description="VOC" evidence="2">
    <location>
        <begin position="1"/>
        <end position="114"/>
    </location>
</feature>